<dbReference type="PROSITE" id="PS50966">
    <property type="entry name" value="ZF_SWIM"/>
    <property type="match status" value="1"/>
</dbReference>
<sequence length="423" mass="48280">MPVNRNSLSIGKEMMGQEEPVSKRARRVESEKQSMPEPPLSMGKTHPPPFTLLLQSREEMRDSFLAYVKDTFAPNTVSSYEKIFARCEAECWEACQSNDIDVIPYPERKQSVIKNHFENFLKTKAVKESLKYPRLAPVPDAVPPILRGLTTYMVRTTASELSLPFGASLVQFISVQDEEFYVTGTWHDQDWTVQLNIPKRLLKYSAVNDATTVSCRLLDGQAFMSSVKHFCSCLKDGWCEHGFAVMTTLADPESQYKSTQEKEHWTSKNADLTWEHGETSDSRDSLEKAFPGEFERMLRMLSSTDPMRIVRELKKGIHTVSGLGVLIDIFPPGDYPAKTVERCQRCHKDFNRHDESDFCTMSHPTDSMERLGERDGQSRYYCVKCQKTWAEPLGASAMAGRSCYEGPHETDMIVVRKEGWFHP</sequence>
<reference evidence="5" key="2">
    <citation type="submission" date="2008-08" db="EMBL/GenBank/DDBJ databases">
        <authorList>
            <consortium name="Diatom Consortium"/>
            <person name="Grigoriev I."/>
            <person name="Grimwood J."/>
            <person name="Kuo A."/>
            <person name="Otillar R.P."/>
            <person name="Salamov A."/>
            <person name="Detter J.C."/>
            <person name="Lindquist E."/>
            <person name="Shapiro H."/>
            <person name="Lucas S."/>
            <person name="Glavina del Rio T."/>
            <person name="Pitluck S."/>
            <person name="Rokhsar D."/>
            <person name="Bowler C."/>
        </authorList>
    </citation>
    <scope>GENOME REANNOTATION</scope>
    <source>
        <strain evidence="5">CCAP 1055/1</strain>
    </source>
</reference>
<dbReference type="Proteomes" id="UP000000759">
    <property type="component" value="Chromosome 3"/>
</dbReference>
<dbReference type="InParanoid" id="B5Y5E6"/>
<proteinExistence type="predicted"/>
<evidence type="ECO:0000259" key="3">
    <source>
        <dbReference type="PROSITE" id="PS50966"/>
    </source>
</evidence>
<keyword evidence="1" id="KW-0862">Zinc</keyword>
<dbReference type="KEGG" id="pti:PHATR_44119"/>
<reference evidence="4 5" key="1">
    <citation type="journal article" date="2008" name="Nature">
        <title>The Phaeodactylum genome reveals the evolutionary history of diatom genomes.</title>
        <authorList>
            <person name="Bowler C."/>
            <person name="Allen A.E."/>
            <person name="Badger J.H."/>
            <person name="Grimwood J."/>
            <person name="Jabbari K."/>
            <person name="Kuo A."/>
            <person name="Maheswari U."/>
            <person name="Martens C."/>
            <person name="Maumus F."/>
            <person name="Otillar R.P."/>
            <person name="Rayko E."/>
            <person name="Salamov A."/>
            <person name="Vandepoele K."/>
            <person name="Beszteri B."/>
            <person name="Gruber A."/>
            <person name="Heijde M."/>
            <person name="Katinka M."/>
            <person name="Mock T."/>
            <person name="Valentin K."/>
            <person name="Verret F."/>
            <person name="Berges J.A."/>
            <person name="Brownlee C."/>
            <person name="Cadoret J.P."/>
            <person name="Chiovitti A."/>
            <person name="Choi C.J."/>
            <person name="Coesel S."/>
            <person name="De Martino A."/>
            <person name="Detter J.C."/>
            <person name="Durkin C."/>
            <person name="Falciatore A."/>
            <person name="Fournet J."/>
            <person name="Haruta M."/>
            <person name="Huysman M.J."/>
            <person name="Jenkins B.D."/>
            <person name="Jiroutova K."/>
            <person name="Jorgensen R.E."/>
            <person name="Joubert Y."/>
            <person name="Kaplan A."/>
            <person name="Kroger N."/>
            <person name="Kroth P.G."/>
            <person name="La Roche J."/>
            <person name="Lindquist E."/>
            <person name="Lommer M."/>
            <person name="Martin-Jezequel V."/>
            <person name="Lopez P.J."/>
            <person name="Lucas S."/>
            <person name="Mangogna M."/>
            <person name="McGinnis K."/>
            <person name="Medlin L.K."/>
            <person name="Montsant A."/>
            <person name="Oudot-Le Secq M.P."/>
            <person name="Napoli C."/>
            <person name="Obornik M."/>
            <person name="Parker M.S."/>
            <person name="Petit J.L."/>
            <person name="Porcel B.M."/>
            <person name="Poulsen N."/>
            <person name="Robison M."/>
            <person name="Rychlewski L."/>
            <person name="Rynearson T.A."/>
            <person name="Schmutz J."/>
            <person name="Shapiro H."/>
            <person name="Siaut M."/>
            <person name="Stanley M."/>
            <person name="Sussman M.R."/>
            <person name="Taylor A.R."/>
            <person name="Vardi A."/>
            <person name="von Dassow P."/>
            <person name="Vyverman W."/>
            <person name="Willis A."/>
            <person name="Wyrwicz L.S."/>
            <person name="Rokhsar D.S."/>
            <person name="Weissenbach J."/>
            <person name="Armbrust E.V."/>
            <person name="Green B.R."/>
            <person name="Van de Peer Y."/>
            <person name="Grigoriev I.V."/>
        </authorList>
    </citation>
    <scope>NUCLEOTIDE SEQUENCE [LARGE SCALE GENOMIC DNA]</scope>
    <source>
        <strain evidence="4 5">CCAP 1055/1</strain>
    </source>
</reference>
<dbReference type="InterPro" id="IPR007527">
    <property type="entry name" value="Znf_SWIM"/>
</dbReference>
<evidence type="ECO:0000313" key="5">
    <source>
        <dbReference type="Proteomes" id="UP000000759"/>
    </source>
</evidence>
<gene>
    <name evidence="4" type="ORF">PHATR_44119</name>
</gene>
<feature type="region of interest" description="Disordered" evidence="2">
    <location>
        <begin position="1"/>
        <end position="47"/>
    </location>
</feature>
<keyword evidence="1" id="KW-0479">Metal-binding</keyword>
<dbReference type="AlphaFoldDB" id="B5Y5E6"/>
<feature type="domain" description="SWIM-type" evidence="3">
    <location>
        <begin position="223"/>
        <end position="250"/>
    </location>
</feature>
<evidence type="ECO:0000256" key="2">
    <source>
        <dbReference type="SAM" id="MobiDB-lite"/>
    </source>
</evidence>
<accession>B5Y5E6</accession>
<dbReference type="GO" id="GO:0008270">
    <property type="term" value="F:zinc ion binding"/>
    <property type="evidence" value="ECO:0007669"/>
    <property type="project" value="UniProtKB-KW"/>
</dbReference>
<name>B5Y5E6_PHATC</name>
<dbReference type="RefSeq" id="XP_002186453.1">
    <property type="nucleotide sequence ID" value="XM_002186417.1"/>
</dbReference>
<organism evidence="4 5">
    <name type="scientific">Phaeodactylum tricornutum (strain CCAP 1055/1)</name>
    <dbReference type="NCBI Taxonomy" id="556484"/>
    <lineage>
        <taxon>Eukaryota</taxon>
        <taxon>Sar</taxon>
        <taxon>Stramenopiles</taxon>
        <taxon>Ochrophyta</taxon>
        <taxon>Bacillariophyta</taxon>
        <taxon>Bacillariophyceae</taxon>
        <taxon>Bacillariophycidae</taxon>
        <taxon>Naviculales</taxon>
        <taxon>Phaeodactylaceae</taxon>
        <taxon>Phaeodactylum</taxon>
    </lineage>
</organism>
<dbReference type="EMBL" id="CP001142">
    <property type="protein sequence ID" value="ACI65923.1"/>
    <property type="molecule type" value="Genomic_DNA"/>
</dbReference>
<dbReference type="HOGENOM" id="CLU_649685_0_0_1"/>
<dbReference type="GeneID" id="7203876"/>
<keyword evidence="5" id="KW-1185">Reference proteome</keyword>
<protein>
    <recommendedName>
        <fullName evidence="3">SWIM-type domain-containing protein</fullName>
    </recommendedName>
</protein>
<evidence type="ECO:0000313" key="4">
    <source>
        <dbReference type="EMBL" id="ACI65923.1"/>
    </source>
</evidence>
<evidence type="ECO:0000256" key="1">
    <source>
        <dbReference type="PROSITE-ProRule" id="PRU00325"/>
    </source>
</evidence>
<keyword evidence="1" id="KW-0863">Zinc-finger</keyword>
<dbReference type="PaxDb" id="2850-Phatr44119"/>